<evidence type="ECO:0000313" key="1">
    <source>
        <dbReference type="EMBL" id="KAH7905015.1"/>
    </source>
</evidence>
<evidence type="ECO:0000313" key="2">
    <source>
        <dbReference type="Proteomes" id="UP000790377"/>
    </source>
</evidence>
<dbReference type="Proteomes" id="UP000790377">
    <property type="component" value="Unassembled WGS sequence"/>
</dbReference>
<comment type="caution">
    <text evidence="1">The sequence shown here is derived from an EMBL/GenBank/DDBJ whole genome shotgun (WGS) entry which is preliminary data.</text>
</comment>
<protein>
    <submittedName>
        <fullName evidence="1">Uncharacterized protein</fullName>
    </submittedName>
</protein>
<organism evidence="1 2">
    <name type="scientific">Hygrophoropsis aurantiaca</name>
    <dbReference type="NCBI Taxonomy" id="72124"/>
    <lineage>
        <taxon>Eukaryota</taxon>
        <taxon>Fungi</taxon>
        <taxon>Dikarya</taxon>
        <taxon>Basidiomycota</taxon>
        <taxon>Agaricomycotina</taxon>
        <taxon>Agaricomycetes</taxon>
        <taxon>Agaricomycetidae</taxon>
        <taxon>Boletales</taxon>
        <taxon>Coniophorineae</taxon>
        <taxon>Hygrophoropsidaceae</taxon>
        <taxon>Hygrophoropsis</taxon>
    </lineage>
</organism>
<proteinExistence type="predicted"/>
<gene>
    <name evidence="1" type="ORF">BJ138DRAFT_834405</name>
</gene>
<dbReference type="EMBL" id="MU268296">
    <property type="protein sequence ID" value="KAH7905015.1"/>
    <property type="molecule type" value="Genomic_DNA"/>
</dbReference>
<accession>A0ACB7ZVE3</accession>
<name>A0ACB7ZVE3_9AGAM</name>
<reference evidence="1" key="1">
    <citation type="journal article" date="2021" name="New Phytol.">
        <title>Evolutionary innovations through gain and loss of genes in the ectomycorrhizal Boletales.</title>
        <authorList>
            <person name="Wu G."/>
            <person name="Miyauchi S."/>
            <person name="Morin E."/>
            <person name="Kuo A."/>
            <person name="Drula E."/>
            <person name="Varga T."/>
            <person name="Kohler A."/>
            <person name="Feng B."/>
            <person name="Cao Y."/>
            <person name="Lipzen A."/>
            <person name="Daum C."/>
            <person name="Hundley H."/>
            <person name="Pangilinan J."/>
            <person name="Johnson J."/>
            <person name="Barry K."/>
            <person name="LaButti K."/>
            <person name="Ng V."/>
            <person name="Ahrendt S."/>
            <person name="Min B."/>
            <person name="Choi I.G."/>
            <person name="Park H."/>
            <person name="Plett J.M."/>
            <person name="Magnuson J."/>
            <person name="Spatafora J.W."/>
            <person name="Nagy L.G."/>
            <person name="Henrissat B."/>
            <person name="Grigoriev I.V."/>
            <person name="Yang Z.L."/>
            <person name="Xu J."/>
            <person name="Martin F.M."/>
        </authorList>
    </citation>
    <scope>NUCLEOTIDE SEQUENCE</scope>
    <source>
        <strain evidence="1">ATCC 28755</strain>
    </source>
</reference>
<keyword evidence="2" id="KW-1185">Reference proteome</keyword>
<sequence length="119" mass="13444">MGLSDALAWELGHWHLRAVHTLWSLSPLLCFICVQASTGIQVSGWSGNANTNAGLHILFWHTRWILTLFRSTSTMFGLTHSAFCDEEITAITRIYVYQYVGSRCTLPPHWSCRISMMGV</sequence>